<feature type="domain" description="Acyl-CoA dehydrogenase/oxidase N-terminal" evidence="6">
    <location>
        <begin position="34"/>
        <end position="146"/>
    </location>
</feature>
<evidence type="ECO:0000256" key="3">
    <source>
        <dbReference type="ARBA" id="ARBA00022630"/>
    </source>
</evidence>
<evidence type="ECO:0000256" key="1">
    <source>
        <dbReference type="ARBA" id="ARBA00001974"/>
    </source>
</evidence>
<evidence type="ECO:0000259" key="6">
    <source>
        <dbReference type="Pfam" id="PF02771"/>
    </source>
</evidence>
<dbReference type="GO" id="GO:0050660">
    <property type="term" value="F:flavin adenine dinucleotide binding"/>
    <property type="evidence" value="ECO:0007669"/>
    <property type="project" value="InterPro"/>
</dbReference>
<dbReference type="FunFam" id="1.10.540.10:FF:000026">
    <property type="entry name" value="Acyl-CoA dehydrogenase medium chain"/>
    <property type="match status" value="1"/>
</dbReference>
<dbReference type="AlphaFoldDB" id="A0A2G8JAZ0"/>
<accession>A0A2G8JAZ0</accession>
<feature type="domain" description="Acyl-CoA oxidase/dehydrogenase middle" evidence="5">
    <location>
        <begin position="150"/>
        <end position="182"/>
    </location>
</feature>
<evidence type="ECO:0000313" key="8">
    <source>
        <dbReference type="Proteomes" id="UP000230750"/>
    </source>
</evidence>
<name>A0A2G8JAZ0_STIJA</name>
<dbReference type="InterPro" id="IPR006091">
    <property type="entry name" value="Acyl-CoA_Oxase/DH_mid-dom"/>
</dbReference>
<gene>
    <name evidence="7" type="ORF">BSL78_30273</name>
</gene>
<dbReference type="Pfam" id="PF02770">
    <property type="entry name" value="Acyl-CoA_dh_M"/>
    <property type="match status" value="1"/>
</dbReference>
<dbReference type="Pfam" id="PF02771">
    <property type="entry name" value="Acyl-CoA_dh_N"/>
    <property type="match status" value="1"/>
</dbReference>
<reference evidence="7 8" key="1">
    <citation type="journal article" date="2017" name="PLoS Biol.">
        <title>The sea cucumber genome provides insights into morphological evolution and visceral regeneration.</title>
        <authorList>
            <person name="Zhang X."/>
            <person name="Sun L."/>
            <person name="Yuan J."/>
            <person name="Sun Y."/>
            <person name="Gao Y."/>
            <person name="Zhang L."/>
            <person name="Li S."/>
            <person name="Dai H."/>
            <person name="Hamel J.F."/>
            <person name="Liu C."/>
            <person name="Yu Y."/>
            <person name="Liu S."/>
            <person name="Lin W."/>
            <person name="Guo K."/>
            <person name="Jin S."/>
            <person name="Xu P."/>
            <person name="Storey K.B."/>
            <person name="Huan P."/>
            <person name="Zhang T."/>
            <person name="Zhou Y."/>
            <person name="Zhang J."/>
            <person name="Lin C."/>
            <person name="Li X."/>
            <person name="Xing L."/>
            <person name="Huo D."/>
            <person name="Sun M."/>
            <person name="Wang L."/>
            <person name="Mercier A."/>
            <person name="Li F."/>
            <person name="Yang H."/>
            <person name="Xiang J."/>
        </authorList>
    </citation>
    <scope>NUCLEOTIDE SEQUENCE [LARGE SCALE GENOMIC DNA]</scope>
    <source>
        <strain evidence="7">Shaxun</strain>
        <tissue evidence="7">Muscle</tissue>
    </source>
</reference>
<dbReference type="PANTHER" id="PTHR43884">
    <property type="entry name" value="ACYL-COA DEHYDROGENASE"/>
    <property type="match status" value="1"/>
</dbReference>
<dbReference type="InterPro" id="IPR046373">
    <property type="entry name" value="Acyl-CoA_Oxase/DH_mid-dom_sf"/>
</dbReference>
<evidence type="ECO:0000259" key="5">
    <source>
        <dbReference type="Pfam" id="PF02770"/>
    </source>
</evidence>
<dbReference type="InterPro" id="IPR009100">
    <property type="entry name" value="AcylCoA_DH/oxidase_NM_dom_sf"/>
</dbReference>
<dbReference type="PANTHER" id="PTHR43884:SF12">
    <property type="entry name" value="ISOVALERYL-COA DEHYDROGENASE, MITOCHONDRIAL-RELATED"/>
    <property type="match status" value="1"/>
</dbReference>
<sequence length="187" mass="21056">YCSSAGAEPDEIPVRPEISQAKSLIDIGTRQIFSEEHDIFRENVRRFFRDELAPHQDRWEKQGHVDKEIFWHKLGAQGYLGVDLPTELGGIGGDFLSSTIMIEEQMYQNFIGASIVVHNEMAIPYISVYGTPEQKSNYLPRMVRGECVGAVAMTEPSAGSDLQGMRTYAKKDGDDWILNGSKVYDHI</sequence>
<dbReference type="InterPro" id="IPR013786">
    <property type="entry name" value="AcylCoA_DH/ox_N"/>
</dbReference>
<dbReference type="InterPro" id="IPR037069">
    <property type="entry name" value="AcylCoA_DH/ox_N_sf"/>
</dbReference>
<dbReference type="InterPro" id="IPR006089">
    <property type="entry name" value="Acyl-CoA_DH_CS"/>
</dbReference>
<evidence type="ECO:0008006" key="9">
    <source>
        <dbReference type="Google" id="ProtNLM"/>
    </source>
</evidence>
<evidence type="ECO:0000313" key="7">
    <source>
        <dbReference type="EMBL" id="PIK32915.1"/>
    </source>
</evidence>
<dbReference type="EMBL" id="MRZV01002972">
    <property type="protein sequence ID" value="PIK32915.1"/>
    <property type="molecule type" value="Genomic_DNA"/>
</dbReference>
<comment type="caution">
    <text evidence="7">The sequence shown here is derived from an EMBL/GenBank/DDBJ whole genome shotgun (WGS) entry which is preliminary data.</text>
</comment>
<dbReference type="GO" id="GO:0003995">
    <property type="term" value="F:acyl-CoA dehydrogenase activity"/>
    <property type="evidence" value="ECO:0007669"/>
    <property type="project" value="InterPro"/>
</dbReference>
<protein>
    <recommendedName>
        <fullName evidence="9">Long-chain specific acyl-CoA dehydrogenase, mitochondrial</fullName>
    </recommendedName>
</protein>
<dbReference type="Gene3D" id="1.10.540.10">
    <property type="entry name" value="Acyl-CoA dehydrogenase/oxidase, N-terminal domain"/>
    <property type="match status" value="1"/>
</dbReference>
<keyword evidence="4" id="KW-0274">FAD</keyword>
<dbReference type="Gene3D" id="2.40.110.10">
    <property type="entry name" value="Butyryl-CoA Dehydrogenase, subunit A, domain 2"/>
    <property type="match status" value="1"/>
</dbReference>
<dbReference type="STRING" id="307972.A0A2G8JAZ0"/>
<proteinExistence type="inferred from homology"/>
<dbReference type="SUPFAM" id="SSF56645">
    <property type="entry name" value="Acyl-CoA dehydrogenase NM domain-like"/>
    <property type="match status" value="1"/>
</dbReference>
<dbReference type="PROSITE" id="PS00072">
    <property type="entry name" value="ACYL_COA_DH_1"/>
    <property type="match status" value="1"/>
</dbReference>
<evidence type="ECO:0000256" key="2">
    <source>
        <dbReference type="ARBA" id="ARBA00009347"/>
    </source>
</evidence>
<comment type="cofactor">
    <cofactor evidence="1">
        <name>FAD</name>
        <dbReference type="ChEBI" id="CHEBI:57692"/>
    </cofactor>
</comment>
<evidence type="ECO:0000256" key="4">
    <source>
        <dbReference type="ARBA" id="ARBA00022827"/>
    </source>
</evidence>
<organism evidence="7 8">
    <name type="scientific">Stichopus japonicus</name>
    <name type="common">Sea cucumber</name>
    <dbReference type="NCBI Taxonomy" id="307972"/>
    <lineage>
        <taxon>Eukaryota</taxon>
        <taxon>Metazoa</taxon>
        <taxon>Echinodermata</taxon>
        <taxon>Eleutherozoa</taxon>
        <taxon>Echinozoa</taxon>
        <taxon>Holothuroidea</taxon>
        <taxon>Aspidochirotacea</taxon>
        <taxon>Aspidochirotida</taxon>
        <taxon>Stichopodidae</taxon>
        <taxon>Apostichopus</taxon>
    </lineage>
</organism>
<dbReference type="OrthoDB" id="9988775at2759"/>
<feature type="non-terminal residue" evidence="7">
    <location>
        <position position="1"/>
    </location>
</feature>
<comment type="similarity">
    <text evidence="2">Belongs to the acyl-CoA dehydrogenase family.</text>
</comment>
<keyword evidence="8" id="KW-1185">Reference proteome</keyword>
<keyword evidence="3" id="KW-0285">Flavoprotein</keyword>
<dbReference type="Proteomes" id="UP000230750">
    <property type="component" value="Unassembled WGS sequence"/>
</dbReference>